<keyword evidence="3" id="KW-1185">Reference proteome</keyword>
<sequence length="176" mass="20129">MKTYLLEFLVRGAGRIPSPCCGKDMLVRGTKNRKAKDHTGQSKTYNIRRLQCTNCQTIHHELPDLLIPYKRYEAECIEDVLTNPSTHIVPADDSTLSRWYGWFHQFVDYWIGCLNSIMIRTNQGNIPLDVTSKCSGTALQRIGRLAGDANGWLTRIVRPIVNINLWIHTRSAFIVQ</sequence>
<dbReference type="InterPro" id="IPR045536">
    <property type="entry name" value="DUF6431"/>
</dbReference>
<dbReference type="Proteomes" id="UP001589738">
    <property type="component" value="Unassembled WGS sequence"/>
</dbReference>
<evidence type="ECO:0000313" key="2">
    <source>
        <dbReference type="EMBL" id="MFC0475974.1"/>
    </source>
</evidence>
<organism evidence="2 3">
    <name type="scientific">Robertmurraya beringensis</name>
    <dbReference type="NCBI Taxonomy" id="641660"/>
    <lineage>
        <taxon>Bacteria</taxon>
        <taxon>Bacillati</taxon>
        <taxon>Bacillota</taxon>
        <taxon>Bacilli</taxon>
        <taxon>Bacillales</taxon>
        <taxon>Bacillaceae</taxon>
        <taxon>Robertmurraya</taxon>
    </lineage>
</organism>
<dbReference type="EMBL" id="JBHLUU010000072">
    <property type="protein sequence ID" value="MFC0475974.1"/>
    <property type="molecule type" value="Genomic_DNA"/>
</dbReference>
<dbReference type="Pfam" id="PF20020">
    <property type="entry name" value="DUF6431"/>
    <property type="match status" value="1"/>
</dbReference>
<gene>
    <name evidence="2" type="ORF">ACFFHF_12060</name>
</gene>
<evidence type="ECO:0000313" key="3">
    <source>
        <dbReference type="Proteomes" id="UP001589738"/>
    </source>
</evidence>
<feature type="domain" description="DUF6431" evidence="1">
    <location>
        <begin position="18"/>
        <end position="99"/>
    </location>
</feature>
<dbReference type="RefSeq" id="WP_340902976.1">
    <property type="nucleotide sequence ID" value="NZ_JBHLUU010000072.1"/>
</dbReference>
<reference evidence="2 3" key="1">
    <citation type="submission" date="2024-09" db="EMBL/GenBank/DDBJ databases">
        <authorList>
            <person name="Sun Q."/>
            <person name="Mori K."/>
        </authorList>
    </citation>
    <scope>NUCLEOTIDE SEQUENCE [LARGE SCALE GENOMIC DNA]</scope>
    <source>
        <strain evidence="2 3">CGMCC 1.9126</strain>
    </source>
</reference>
<name>A0ABV6KRL9_9BACI</name>
<evidence type="ECO:0000259" key="1">
    <source>
        <dbReference type="Pfam" id="PF20020"/>
    </source>
</evidence>
<protein>
    <submittedName>
        <fullName evidence="2">DUF6431 domain-containing protein</fullName>
    </submittedName>
</protein>
<proteinExistence type="predicted"/>
<accession>A0ABV6KRL9</accession>
<comment type="caution">
    <text evidence="2">The sequence shown here is derived from an EMBL/GenBank/DDBJ whole genome shotgun (WGS) entry which is preliminary data.</text>
</comment>